<evidence type="ECO:0000313" key="1">
    <source>
        <dbReference type="EMBL" id="KAF4342044.1"/>
    </source>
</evidence>
<comment type="caution">
    <text evidence="1">The sequence shown here is derived from an EMBL/GenBank/DDBJ whole genome shotgun (WGS) entry which is preliminary data.</text>
</comment>
<organism evidence="1 2">
    <name type="scientific">Fusarium beomiforme</name>
    <dbReference type="NCBI Taxonomy" id="44412"/>
    <lineage>
        <taxon>Eukaryota</taxon>
        <taxon>Fungi</taxon>
        <taxon>Dikarya</taxon>
        <taxon>Ascomycota</taxon>
        <taxon>Pezizomycotina</taxon>
        <taxon>Sordariomycetes</taxon>
        <taxon>Hypocreomycetidae</taxon>
        <taxon>Hypocreales</taxon>
        <taxon>Nectriaceae</taxon>
        <taxon>Fusarium</taxon>
        <taxon>Fusarium burgessii species complex</taxon>
    </lineage>
</organism>
<dbReference type="Proteomes" id="UP000730481">
    <property type="component" value="Unassembled WGS sequence"/>
</dbReference>
<sequence length="111" mass="12212">MKEQGDRMVTNTDVEPPFGWINDFEPLDGFSWTENGAIAADIQMAGVNDNPKPLFGNLDNGLKVIFQAGNSYYVYLADARNVLRIVFSDLESIVEAINASGFEALPLVPPF</sequence>
<reference evidence="1" key="1">
    <citation type="journal article" date="2017" name="Mycologia">
        <title>Fusarium algeriense, sp. nov., a novel toxigenic crown rot pathogen of durum wheat from Algeria is nested in the Fusarium burgessii species complex.</title>
        <authorList>
            <person name="Laraba I."/>
            <person name="Keddad A."/>
            <person name="Boureghda H."/>
            <person name="Abdallah N."/>
            <person name="Vaughan M.M."/>
            <person name="Proctor R.H."/>
            <person name="Busman M."/>
            <person name="O'Donnell K."/>
        </authorList>
    </citation>
    <scope>NUCLEOTIDE SEQUENCE</scope>
    <source>
        <strain evidence="1">NRRL 25174</strain>
    </source>
</reference>
<accession>A0A9P5E0X4</accession>
<gene>
    <name evidence="1" type="ORF">FBEOM_3975</name>
</gene>
<dbReference type="OrthoDB" id="4678058at2759"/>
<reference evidence="1" key="2">
    <citation type="submission" date="2020-02" db="EMBL/GenBank/DDBJ databases">
        <title>Identification and distribution of gene clusters putatively required for synthesis of sphingolipid metabolism inhibitors in phylogenetically diverse species of the filamentous fungus Fusarium.</title>
        <authorList>
            <person name="Kim H.-S."/>
            <person name="Busman M."/>
            <person name="Brown D.W."/>
            <person name="Divon H."/>
            <person name="Uhlig S."/>
            <person name="Proctor R.H."/>
        </authorList>
    </citation>
    <scope>NUCLEOTIDE SEQUENCE</scope>
    <source>
        <strain evidence="1">NRRL 25174</strain>
    </source>
</reference>
<keyword evidence="2" id="KW-1185">Reference proteome</keyword>
<name>A0A9P5E0X4_9HYPO</name>
<proteinExistence type="predicted"/>
<dbReference type="EMBL" id="PVQB02000163">
    <property type="protein sequence ID" value="KAF4342044.1"/>
    <property type="molecule type" value="Genomic_DNA"/>
</dbReference>
<dbReference type="AlphaFoldDB" id="A0A9P5E0X4"/>
<protein>
    <submittedName>
        <fullName evidence="1">Uncharacterized protein</fullName>
    </submittedName>
</protein>
<evidence type="ECO:0000313" key="2">
    <source>
        <dbReference type="Proteomes" id="UP000730481"/>
    </source>
</evidence>